<gene>
    <name evidence="2" type="ORF">OBE_14871</name>
</gene>
<protein>
    <submittedName>
        <fullName evidence="2">Two-component system sensor histidine kinase</fullName>
    </submittedName>
</protein>
<feature type="non-terminal residue" evidence="2">
    <location>
        <position position="171"/>
    </location>
</feature>
<proteinExistence type="predicted"/>
<keyword evidence="2" id="KW-0418">Kinase</keyword>
<dbReference type="EMBL" id="AJWZ01010250">
    <property type="protein sequence ID" value="EKC48998.1"/>
    <property type="molecule type" value="Genomic_DNA"/>
</dbReference>
<evidence type="ECO:0000256" key="1">
    <source>
        <dbReference type="SAM" id="Phobius"/>
    </source>
</evidence>
<dbReference type="AlphaFoldDB" id="K1RUB6"/>
<keyword evidence="2" id="KW-0808">Transferase</keyword>
<name>K1RUB6_9ZZZZ</name>
<dbReference type="GO" id="GO:0016301">
    <property type="term" value="F:kinase activity"/>
    <property type="evidence" value="ECO:0007669"/>
    <property type="project" value="UniProtKB-KW"/>
</dbReference>
<accession>K1RUB6</accession>
<keyword evidence="1" id="KW-0812">Transmembrane</keyword>
<reference evidence="2" key="1">
    <citation type="journal article" date="2013" name="Environ. Microbiol.">
        <title>Microbiota from the distal guts of lean and obese adolescents exhibit partial functional redundancy besides clear differences in community structure.</title>
        <authorList>
            <person name="Ferrer M."/>
            <person name="Ruiz A."/>
            <person name="Lanza F."/>
            <person name="Haange S.B."/>
            <person name="Oberbach A."/>
            <person name="Till H."/>
            <person name="Bargiela R."/>
            <person name="Campoy C."/>
            <person name="Segura M.T."/>
            <person name="Richter M."/>
            <person name="von Bergen M."/>
            <person name="Seifert J."/>
            <person name="Suarez A."/>
        </authorList>
    </citation>
    <scope>NUCLEOTIDE SEQUENCE</scope>
</reference>
<sequence>MKLIYNISLRLSLVLFPLIALWAVVFYFTMMDEINDEADDALEDYSELIVMRVLAGEPLPRSNEGSNNSYTIIPVESGYVATRPSIDYYDTEVYIPEKDETEPARVLATIFQDKDGNFYELKVAMPTFEKDDLLETVMWWVVWLYLFLLVTVSGTTLWVFHKSMLPLYELL</sequence>
<keyword evidence="1" id="KW-0472">Membrane</keyword>
<keyword evidence="1" id="KW-1133">Transmembrane helix</keyword>
<feature type="transmembrane region" description="Helical" evidence="1">
    <location>
        <begin position="7"/>
        <end position="28"/>
    </location>
</feature>
<comment type="caution">
    <text evidence="2">The sequence shown here is derived from an EMBL/GenBank/DDBJ whole genome shotgun (WGS) entry which is preliminary data.</text>
</comment>
<evidence type="ECO:0000313" key="2">
    <source>
        <dbReference type="EMBL" id="EKC48998.1"/>
    </source>
</evidence>
<feature type="transmembrane region" description="Helical" evidence="1">
    <location>
        <begin position="137"/>
        <end position="160"/>
    </location>
</feature>
<organism evidence="2">
    <name type="scientific">human gut metagenome</name>
    <dbReference type="NCBI Taxonomy" id="408170"/>
    <lineage>
        <taxon>unclassified sequences</taxon>
        <taxon>metagenomes</taxon>
        <taxon>organismal metagenomes</taxon>
    </lineage>
</organism>